<keyword evidence="5 10" id="KW-0732">Signal</keyword>
<evidence type="ECO:0000256" key="1">
    <source>
        <dbReference type="ARBA" id="ARBA00002523"/>
    </source>
</evidence>
<keyword evidence="7" id="KW-0325">Glycoprotein</keyword>
<evidence type="ECO:0000256" key="7">
    <source>
        <dbReference type="ARBA" id="ARBA00023180"/>
    </source>
</evidence>
<reference evidence="13" key="1">
    <citation type="submission" date="2011-07" db="EMBL/GenBank/DDBJ databases">
        <title>Divergent evolution of antigenic variation in African trypanosomes.</title>
        <authorList>
            <person name="Jackson A.P."/>
            <person name="Berry A."/>
            <person name="Allison H.C."/>
            <person name="Burton P."/>
            <person name="Anderson J."/>
            <person name="Aslett M."/>
            <person name="Brown R."/>
            <person name="Corton N."/>
            <person name="Harris D."/>
            <person name="Hauser H."/>
            <person name="Gamble J."/>
            <person name="Gilderthorp R."/>
            <person name="McQuillan J."/>
            <person name="Quail M.A."/>
            <person name="Sanders M."/>
            <person name="Van Tonder A."/>
            <person name="Ginger M.L."/>
            <person name="Donelson J.E."/>
            <person name="Field M.C."/>
            <person name="Barry J.D."/>
            <person name="Berriman M."/>
            <person name="Hertz-Fowler C."/>
        </authorList>
    </citation>
    <scope>NUCLEOTIDE SEQUENCE [LARGE SCALE GENOMIC DNA]</scope>
    <source>
        <strain evidence="13">IL3000</strain>
    </source>
</reference>
<evidence type="ECO:0000313" key="13">
    <source>
        <dbReference type="Proteomes" id="UP000000702"/>
    </source>
</evidence>
<evidence type="ECO:0000256" key="2">
    <source>
        <dbReference type="ARBA" id="ARBA00004609"/>
    </source>
</evidence>
<name>F9WEL5_TRYCI</name>
<dbReference type="GO" id="GO:0098552">
    <property type="term" value="C:side of membrane"/>
    <property type="evidence" value="ECO:0007669"/>
    <property type="project" value="UniProtKB-KW"/>
</dbReference>
<evidence type="ECO:0000256" key="4">
    <source>
        <dbReference type="ARBA" id="ARBA00022622"/>
    </source>
</evidence>
<organism evidence="12 13">
    <name type="scientific">Trypanosoma congolense (strain IL3000)</name>
    <dbReference type="NCBI Taxonomy" id="1068625"/>
    <lineage>
        <taxon>Eukaryota</taxon>
        <taxon>Discoba</taxon>
        <taxon>Euglenozoa</taxon>
        <taxon>Kinetoplastea</taxon>
        <taxon>Metakinetoplastina</taxon>
        <taxon>Trypanosomatida</taxon>
        <taxon>Trypanosomatidae</taxon>
        <taxon>Trypanosoma</taxon>
        <taxon>Nannomonas</taxon>
    </lineage>
</organism>
<proteinExistence type="predicted"/>
<dbReference type="Pfam" id="PF13206">
    <property type="entry name" value="VSG_B"/>
    <property type="match status" value="1"/>
</dbReference>
<evidence type="ECO:0000256" key="3">
    <source>
        <dbReference type="ARBA" id="ARBA00022475"/>
    </source>
</evidence>
<feature type="chain" id="PRO_5003390230" evidence="10">
    <location>
        <begin position="24"/>
        <end position="401"/>
    </location>
</feature>
<evidence type="ECO:0000256" key="8">
    <source>
        <dbReference type="ARBA" id="ARBA00023288"/>
    </source>
</evidence>
<protein>
    <submittedName>
        <fullName evidence="12">WGS project CAEQ00000000 data, annotated contig 286</fullName>
    </submittedName>
</protein>
<keyword evidence="3" id="KW-1003">Cell membrane</keyword>
<feature type="signal peptide" evidence="10">
    <location>
        <begin position="1"/>
        <end position="23"/>
    </location>
</feature>
<dbReference type="AlphaFoldDB" id="F9WEL5"/>
<evidence type="ECO:0000259" key="11">
    <source>
        <dbReference type="Pfam" id="PF13206"/>
    </source>
</evidence>
<keyword evidence="8" id="KW-0449">Lipoprotein</keyword>
<reference evidence="12 13" key="2">
    <citation type="journal article" date="2012" name="Proc. Natl. Acad. Sci. U.S.A.">
        <title>Antigenic diversity is generated by distinct evolutionary mechanisms in African trypanosome species.</title>
        <authorList>
            <person name="Jackson A.P."/>
            <person name="Berry A."/>
            <person name="Aslett M."/>
            <person name="Allison H.C."/>
            <person name="Burton P."/>
            <person name="Vavrova-Anderson J."/>
            <person name="Brown R."/>
            <person name="Browne H."/>
            <person name="Corton N."/>
            <person name="Hauser H."/>
            <person name="Gamble J."/>
            <person name="Gilderthorp R."/>
            <person name="Marcello L."/>
            <person name="McQuillan J."/>
            <person name="Otto T.D."/>
            <person name="Quail M.A."/>
            <person name="Sanders M.J."/>
            <person name="van Tonder A."/>
            <person name="Ginger M.L."/>
            <person name="Field M.C."/>
            <person name="Barry J.D."/>
            <person name="Hertz-Fowler C."/>
            <person name="Berriman M."/>
        </authorList>
    </citation>
    <scope>NUCLEOTIDE SEQUENCE [LARGE SCALE GENOMIC DNA]</scope>
    <source>
        <strain evidence="12 13">IL3000</strain>
    </source>
</reference>
<comment type="caution">
    <text evidence="12">The sequence shown here is derived from an EMBL/GenBank/DDBJ whole genome shotgun (WGS) entry which is preliminary data.</text>
</comment>
<evidence type="ECO:0000256" key="5">
    <source>
        <dbReference type="ARBA" id="ARBA00022729"/>
    </source>
</evidence>
<evidence type="ECO:0000256" key="9">
    <source>
        <dbReference type="SAM" id="MobiDB-lite"/>
    </source>
</evidence>
<gene>
    <name evidence="12" type="ORF">TCIL3000_0_07380</name>
</gene>
<feature type="region of interest" description="Disordered" evidence="9">
    <location>
        <begin position="355"/>
        <end position="389"/>
    </location>
</feature>
<dbReference type="EMBL" id="CAEQ01002033">
    <property type="protein sequence ID" value="CCD15726.1"/>
    <property type="molecule type" value="Genomic_DNA"/>
</dbReference>
<dbReference type="Proteomes" id="UP000000702">
    <property type="component" value="Unassembled WGS sequence"/>
</dbReference>
<dbReference type="GO" id="GO:0005886">
    <property type="term" value="C:plasma membrane"/>
    <property type="evidence" value="ECO:0007669"/>
    <property type="project" value="UniProtKB-SubCell"/>
</dbReference>
<evidence type="ECO:0000256" key="10">
    <source>
        <dbReference type="SAM" id="SignalP"/>
    </source>
</evidence>
<evidence type="ECO:0000313" key="12">
    <source>
        <dbReference type="EMBL" id="CCD15726.1"/>
    </source>
</evidence>
<accession>F9WEL5</accession>
<feature type="domain" description="Trypanosome variant surface glycoprotein B-type N-terminal" evidence="11">
    <location>
        <begin position="80"/>
        <end position="335"/>
    </location>
</feature>
<comment type="subcellular location">
    <subcellularLocation>
        <location evidence="2">Cell membrane</location>
        <topology evidence="2">Lipid-anchor</topology>
        <topology evidence="2">GPI-anchor</topology>
    </subcellularLocation>
</comment>
<keyword evidence="13" id="KW-1185">Reference proteome</keyword>
<keyword evidence="6" id="KW-0472">Membrane</keyword>
<dbReference type="VEuPathDB" id="TriTrypDB:TcIL3000_0_07380"/>
<dbReference type="InterPro" id="IPR025932">
    <property type="entry name" value="Trypano_VSG_B_N_dom"/>
</dbReference>
<sequence length="401" mass="43851">MMKLFMVCLVVMGGLVRHWRVKAEASPTVSQDDNVKPFELLCKIYNVANHPPIKPVDTKEYQKMVDDINALSAAANGKERVNTQSEETKSAQTQLTGISRDAHRLLEEIKKVNPEGQAESARHAFNQVIFGEHGKEGDLYHGTLEAKQQRMAACGLKPLDKKGASAGKNLIVDFLCLCAQPNDFNEGVDEVCGVSVGSSDGAGWGGKLESPGTMWSEIKNGCGMFAKHGVTSTQDGYSIYHEFLAKVKAGGIVKVGSSSTVQQHGMLGTAVSDAGNNNFHCNGKKEVSTGRGTTTVGSGICIFYGNHHLEENIAWLKKFKEGLQLIDKLNTETASWQHQLTTLLNRARELYEKVKADSQQEEVDMEESPLTQHPNPDENENADSATQSQRHSLLAWALLLQ</sequence>
<evidence type="ECO:0000256" key="6">
    <source>
        <dbReference type="ARBA" id="ARBA00023136"/>
    </source>
</evidence>
<comment type="function">
    <text evidence="1">VSG forms a coat on the surface of the parasite. The trypanosome evades the immune response of the host by expressing a series of antigenically distinct VSGs from an estimated 1000 VSG genes.</text>
</comment>
<keyword evidence="4" id="KW-0336">GPI-anchor</keyword>